<gene>
    <name evidence="10" type="primary">plsY</name>
    <name evidence="11" type="ORF">A3F83_06005</name>
</gene>
<comment type="subcellular location">
    <subcellularLocation>
        <location evidence="10">Cell membrane</location>
        <topology evidence="10">Multi-pass membrane protein</topology>
    </subcellularLocation>
</comment>
<comment type="subunit">
    <text evidence="10">Probably interacts with PlsX.</text>
</comment>
<comment type="function">
    <text evidence="10">Catalyzes the transfer of an acyl group from acyl-phosphate (acyl-PO(4)) to glycerol-3-phosphate (G3P) to form lysophosphatidic acid (LPA). This enzyme utilizes acyl-phosphate as fatty acyl donor, but not acyl-CoA or acyl-ACP.</text>
</comment>
<evidence type="ECO:0000256" key="8">
    <source>
        <dbReference type="ARBA" id="ARBA00023209"/>
    </source>
</evidence>
<dbReference type="GO" id="GO:0008654">
    <property type="term" value="P:phospholipid biosynthetic process"/>
    <property type="evidence" value="ECO:0007669"/>
    <property type="project" value="UniProtKB-UniRule"/>
</dbReference>
<evidence type="ECO:0000256" key="5">
    <source>
        <dbReference type="ARBA" id="ARBA00022989"/>
    </source>
</evidence>
<keyword evidence="5 10" id="KW-1133">Transmembrane helix</keyword>
<dbReference type="PANTHER" id="PTHR30309:SF0">
    <property type="entry name" value="GLYCEROL-3-PHOSPHATE ACYLTRANSFERASE-RELATED"/>
    <property type="match status" value="1"/>
</dbReference>
<evidence type="ECO:0000256" key="10">
    <source>
        <dbReference type="HAMAP-Rule" id="MF_01043"/>
    </source>
</evidence>
<feature type="transmembrane region" description="Helical" evidence="10">
    <location>
        <begin position="137"/>
        <end position="157"/>
    </location>
</feature>
<keyword evidence="3 10" id="KW-0808">Transferase</keyword>
<accession>A0A1F5YS74</accession>
<comment type="catalytic activity">
    <reaction evidence="10">
        <text>an acyl phosphate + sn-glycerol 3-phosphate = a 1-acyl-sn-glycero-3-phosphate + phosphate</text>
        <dbReference type="Rhea" id="RHEA:34075"/>
        <dbReference type="ChEBI" id="CHEBI:43474"/>
        <dbReference type="ChEBI" id="CHEBI:57597"/>
        <dbReference type="ChEBI" id="CHEBI:57970"/>
        <dbReference type="ChEBI" id="CHEBI:59918"/>
        <dbReference type="EC" id="2.3.1.275"/>
    </reaction>
</comment>
<dbReference type="UniPathway" id="UPA00085"/>
<dbReference type="Pfam" id="PF02660">
    <property type="entry name" value="G3P_acyltransf"/>
    <property type="match status" value="1"/>
</dbReference>
<dbReference type="GO" id="GO:0043772">
    <property type="term" value="F:acyl-phosphate glycerol-3-phosphate acyltransferase activity"/>
    <property type="evidence" value="ECO:0007669"/>
    <property type="project" value="UniProtKB-UniRule"/>
</dbReference>
<feature type="transmembrane region" description="Helical" evidence="10">
    <location>
        <begin position="81"/>
        <end position="104"/>
    </location>
</feature>
<dbReference type="NCBIfam" id="TIGR00023">
    <property type="entry name" value="glycerol-3-phosphate 1-O-acyltransferase PlsY"/>
    <property type="match status" value="1"/>
</dbReference>
<evidence type="ECO:0000256" key="2">
    <source>
        <dbReference type="ARBA" id="ARBA00022516"/>
    </source>
</evidence>
<comment type="similarity">
    <text evidence="10">Belongs to the PlsY family.</text>
</comment>
<evidence type="ECO:0000256" key="9">
    <source>
        <dbReference type="ARBA" id="ARBA00023264"/>
    </source>
</evidence>
<feature type="transmembrane region" description="Helical" evidence="10">
    <location>
        <begin position="110"/>
        <end position="130"/>
    </location>
</feature>
<feature type="transmembrane region" description="Helical" evidence="10">
    <location>
        <begin position="46"/>
        <end position="69"/>
    </location>
</feature>
<evidence type="ECO:0000256" key="3">
    <source>
        <dbReference type="ARBA" id="ARBA00022679"/>
    </source>
</evidence>
<feature type="transmembrane region" description="Helical" evidence="10">
    <location>
        <begin position="163"/>
        <end position="185"/>
    </location>
</feature>
<name>A0A1F5YS74_9BACT</name>
<evidence type="ECO:0000256" key="4">
    <source>
        <dbReference type="ARBA" id="ARBA00022692"/>
    </source>
</evidence>
<sequence length="209" mass="21942">MYLYLIQAPAAFLAGAFPTSYLAGKLLKGLDLREHGSGNLGATNVFRVMGAWPAVLVLAVDIFKGFAAVSWLPRLAVTDNLILLQVILGLAAVAGHIFSPFVGFRGGKGVATAAGVFLAICPLAVLYCLAVWGAVFALFRIVSVASLAAALCLPLFVRLTVDPALPGFAVISSFSYGIALAVILTHRSNIGRLFRGQEKRLSRGGGEPK</sequence>
<evidence type="ECO:0000256" key="7">
    <source>
        <dbReference type="ARBA" id="ARBA00023136"/>
    </source>
</evidence>
<dbReference type="Proteomes" id="UP000179129">
    <property type="component" value="Unassembled WGS sequence"/>
</dbReference>
<dbReference type="SMART" id="SM01207">
    <property type="entry name" value="G3P_acyltransf"/>
    <property type="match status" value="1"/>
</dbReference>
<dbReference type="GO" id="GO:0005886">
    <property type="term" value="C:plasma membrane"/>
    <property type="evidence" value="ECO:0007669"/>
    <property type="project" value="UniProtKB-SubCell"/>
</dbReference>
<protein>
    <recommendedName>
        <fullName evidence="10">Glycerol-3-phosphate acyltransferase</fullName>
    </recommendedName>
    <alternativeName>
        <fullName evidence="10">Acyl-PO4 G3P acyltransferase</fullName>
    </alternativeName>
    <alternativeName>
        <fullName evidence="10">Acyl-phosphate--glycerol-3-phosphate acyltransferase</fullName>
    </alternativeName>
    <alternativeName>
        <fullName evidence="10">G3P acyltransferase</fullName>
        <shortName evidence="10">GPAT</shortName>
        <ecNumber evidence="10">2.3.1.275</ecNumber>
    </alternativeName>
    <alternativeName>
        <fullName evidence="10">Lysophosphatidic acid synthase</fullName>
        <shortName evidence="10">LPA synthase</shortName>
    </alternativeName>
</protein>
<keyword evidence="9 10" id="KW-1208">Phospholipid metabolism</keyword>
<evidence type="ECO:0000256" key="6">
    <source>
        <dbReference type="ARBA" id="ARBA00023098"/>
    </source>
</evidence>
<keyword evidence="4 10" id="KW-0812">Transmembrane</keyword>
<dbReference type="InterPro" id="IPR003811">
    <property type="entry name" value="G3P_acylTferase_PlsY"/>
</dbReference>
<dbReference type="EC" id="2.3.1.275" evidence="10"/>
<comment type="pathway">
    <text evidence="10">Lipid metabolism; phospholipid metabolism.</text>
</comment>
<organism evidence="11 12">
    <name type="scientific">Candidatus Glassbacteria bacterium RIFCSPLOWO2_12_FULL_58_11</name>
    <dbReference type="NCBI Taxonomy" id="1817867"/>
    <lineage>
        <taxon>Bacteria</taxon>
        <taxon>Candidatus Glassiibacteriota</taxon>
    </lineage>
</organism>
<keyword evidence="7 10" id="KW-0472">Membrane</keyword>
<reference evidence="11 12" key="1">
    <citation type="journal article" date="2016" name="Nat. Commun.">
        <title>Thousands of microbial genomes shed light on interconnected biogeochemical processes in an aquifer system.</title>
        <authorList>
            <person name="Anantharaman K."/>
            <person name="Brown C.T."/>
            <person name="Hug L.A."/>
            <person name="Sharon I."/>
            <person name="Castelle C.J."/>
            <person name="Probst A.J."/>
            <person name="Thomas B.C."/>
            <person name="Singh A."/>
            <person name="Wilkins M.J."/>
            <person name="Karaoz U."/>
            <person name="Brodie E.L."/>
            <person name="Williams K.H."/>
            <person name="Hubbard S.S."/>
            <person name="Banfield J.F."/>
        </authorList>
    </citation>
    <scope>NUCLEOTIDE SEQUENCE [LARGE SCALE GENOMIC DNA]</scope>
</reference>
<dbReference type="PANTHER" id="PTHR30309">
    <property type="entry name" value="INNER MEMBRANE PROTEIN YGIH"/>
    <property type="match status" value="1"/>
</dbReference>
<keyword evidence="6 10" id="KW-0443">Lipid metabolism</keyword>
<keyword evidence="11" id="KW-0012">Acyltransferase</keyword>
<proteinExistence type="inferred from homology"/>
<evidence type="ECO:0000313" key="11">
    <source>
        <dbReference type="EMBL" id="OGG02965.1"/>
    </source>
</evidence>
<keyword evidence="8 10" id="KW-0594">Phospholipid biosynthesis</keyword>
<dbReference type="STRING" id="1817867.A3F83_06005"/>
<dbReference type="HAMAP" id="MF_01043">
    <property type="entry name" value="PlsY"/>
    <property type="match status" value="1"/>
</dbReference>
<evidence type="ECO:0000313" key="12">
    <source>
        <dbReference type="Proteomes" id="UP000179129"/>
    </source>
</evidence>
<keyword evidence="2 10" id="KW-0444">Lipid biosynthesis</keyword>
<evidence type="ECO:0000256" key="1">
    <source>
        <dbReference type="ARBA" id="ARBA00022475"/>
    </source>
</evidence>
<dbReference type="EMBL" id="MFIX01000165">
    <property type="protein sequence ID" value="OGG02965.1"/>
    <property type="molecule type" value="Genomic_DNA"/>
</dbReference>
<dbReference type="AlphaFoldDB" id="A0A1F5YS74"/>
<comment type="caution">
    <text evidence="11">The sequence shown here is derived from an EMBL/GenBank/DDBJ whole genome shotgun (WGS) entry which is preliminary data.</text>
</comment>
<keyword evidence="1 10" id="KW-1003">Cell membrane</keyword>